<dbReference type="EMBL" id="BAABCN010000017">
    <property type="protein sequence ID" value="GAA3892739.1"/>
    <property type="molecule type" value="Genomic_DNA"/>
</dbReference>
<gene>
    <name evidence="7" type="ORF">GCM10022381_38050</name>
</gene>
<dbReference type="InterPro" id="IPR013785">
    <property type="entry name" value="Aldolase_TIM"/>
</dbReference>
<accession>A0ABP7L595</accession>
<evidence type="ECO:0000256" key="4">
    <source>
        <dbReference type="ARBA" id="ARBA00022857"/>
    </source>
</evidence>
<evidence type="ECO:0000256" key="2">
    <source>
        <dbReference type="ARBA" id="ARBA00022630"/>
    </source>
</evidence>
<keyword evidence="2" id="KW-0285">Flavoprotein</keyword>
<dbReference type="PANTHER" id="PTHR43303">
    <property type="entry name" value="NADPH DEHYDROGENASE C23G7.10C-RELATED"/>
    <property type="match status" value="1"/>
</dbReference>
<dbReference type="Proteomes" id="UP001501803">
    <property type="component" value="Unassembled WGS sequence"/>
</dbReference>
<keyword evidence="4" id="KW-0521">NADP</keyword>
<evidence type="ECO:0000256" key="3">
    <source>
        <dbReference type="ARBA" id="ARBA00022643"/>
    </source>
</evidence>
<dbReference type="CDD" id="cd02932">
    <property type="entry name" value="OYE_YqiM_FMN"/>
    <property type="match status" value="1"/>
</dbReference>
<evidence type="ECO:0000259" key="6">
    <source>
        <dbReference type="Pfam" id="PF00724"/>
    </source>
</evidence>
<keyword evidence="8" id="KW-1185">Reference proteome</keyword>
<keyword evidence="3" id="KW-0288">FMN</keyword>
<sequence>MSPTSALFTPLTVRGLTFRNRVWVAPMCQYSIEAADGVPGDWHLVHLGGLATGGAGLVIAEASAVSPEARISRVDTGIWNDEQAAAWRRVVTFIHSQGAHAGIQLAHAGRKASTWPAWGHDVHGTVPAAEGGWQTVSASALPFPGYEPPIALDQAGIRSVIADFAAAAVRAVAAGFDLVEIHAAHGYLLHQFLSPLSNQRDDTYGGSLENRARLLLEVISAIRDAVGEGIPIFVRFSATDYAPGGWDEQQTVTVARWAAERGADFFDISSGGNVTGVTIPLGPGYQVPLAEFVKTRTELPVSAVGLITTPSQAEAIVASGQADAVLLGRELLRDPHFPLRAAHELGVSLDYWPPQYLRAQWRD</sequence>
<dbReference type="InterPro" id="IPR044152">
    <property type="entry name" value="YqjM-like"/>
</dbReference>
<dbReference type="Gene3D" id="3.20.20.70">
    <property type="entry name" value="Aldolase class I"/>
    <property type="match status" value="1"/>
</dbReference>
<comment type="caution">
    <text evidence="7">The sequence shown here is derived from an EMBL/GenBank/DDBJ whole genome shotgun (WGS) entry which is preliminary data.</text>
</comment>
<proteinExistence type="predicted"/>
<dbReference type="Pfam" id="PF00724">
    <property type="entry name" value="Oxidored_FMN"/>
    <property type="match status" value="1"/>
</dbReference>
<dbReference type="RefSeq" id="WP_345069455.1">
    <property type="nucleotide sequence ID" value="NZ_BAABCN010000017.1"/>
</dbReference>
<evidence type="ECO:0000313" key="7">
    <source>
        <dbReference type="EMBL" id="GAA3892739.1"/>
    </source>
</evidence>
<organism evidence="7 8">
    <name type="scientific">Leifsonia kafniensis</name>
    <dbReference type="NCBI Taxonomy" id="475957"/>
    <lineage>
        <taxon>Bacteria</taxon>
        <taxon>Bacillati</taxon>
        <taxon>Actinomycetota</taxon>
        <taxon>Actinomycetes</taxon>
        <taxon>Micrococcales</taxon>
        <taxon>Microbacteriaceae</taxon>
        <taxon>Leifsonia</taxon>
    </lineage>
</organism>
<reference evidence="8" key="1">
    <citation type="journal article" date="2019" name="Int. J. Syst. Evol. Microbiol.">
        <title>The Global Catalogue of Microorganisms (GCM) 10K type strain sequencing project: providing services to taxonomists for standard genome sequencing and annotation.</title>
        <authorList>
            <consortium name="The Broad Institute Genomics Platform"/>
            <consortium name="The Broad Institute Genome Sequencing Center for Infectious Disease"/>
            <person name="Wu L."/>
            <person name="Ma J."/>
        </authorList>
    </citation>
    <scope>NUCLEOTIDE SEQUENCE [LARGE SCALE GENOMIC DNA]</scope>
    <source>
        <strain evidence="8">JCM 17021</strain>
    </source>
</reference>
<feature type="domain" description="NADH:flavin oxidoreductase/NADH oxidase N-terminal" evidence="6">
    <location>
        <begin position="7"/>
        <end position="345"/>
    </location>
</feature>
<comment type="cofactor">
    <cofactor evidence="1">
        <name>FMN</name>
        <dbReference type="ChEBI" id="CHEBI:58210"/>
    </cofactor>
</comment>
<keyword evidence="5" id="KW-0560">Oxidoreductase</keyword>
<dbReference type="InterPro" id="IPR001155">
    <property type="entry name" value="OxRdtase_FMN_N"/>
</dbReference>
<evidence type="ECO:0000313" key="8">
    <source>
        <dbReference type="Proteomes" id="UP001501803"/>
    </source>
</evidence>
<evidence type="ECO:0000256" key="5">
    <source>
        <dbReference type="ARBA" id="ARBA00023002"/>
    </source>
</evidence>
<name>A0ABP7L595_9MICO</name>
<evidence type="ECO:0000256" key="1">
    <source>
        <dbReference type="ARBA" id="ARBA00001917"/>
    </source>
</evidence>
<dbReference type="SUPFAM" id="SSF51395">
    <property type="entry name" value="FMN-linked oxidoreductases"/>
    <property type="match status" value="1"/>
</dbReference>
<protein>
    <submittedName>
        <fullName evidence="7">NADH:flavin oxidoreductase/NADH oxidase</fullName>
    </submittedName>
</protein>
<dbReference type="PANTHER" id="PTHR43303:SF4">
    <property type="entry name" value="NADPH DEHYDROGENASE C23G7.10C-RELATED"/>
    <property type="match status" value="1"/>
</dbReference>